<sequence length="276" mass="29561">MVSMGKRTLLCLGVGFASLNSQAEVIALDEAAMASVTGQAGISIEINDAEITMGEILYKDEGGIAVRDIRIGGANRTNFFGNQWLPSGLQSDKLDNVKLDIDVMADGDLVAIMKPAGGFNVVDFSLTTDDWLLMDSNFNDGTKLIDSLSIEGVALDARLRVDNQSEYTFIETTFGIDDLDIDVEFLNLRVENMQVAGSSYIEAIGTWGPSGAGIPDIGAEVDLEIYAAGSQGLGLNLTKFQMDIVMPEIYLGDNPSIGALYVNNVDITAQTVIYGH</sequence>
<dbReference type="RefSeq" id="WP_087461618.1">
    <property type="nucleotide sequence ID" value="NZ_CP021425.1"/>
</dbReference>
<organism evidence="3 4">
    <name type="scientific">Oleiphilus messinensis</name>
    <dbReference type="NCBI Taxonomy" id="141451"/>
    <lineage>
        <taxon>Bacteria</taxon>
        <taxon>Pseudomonadati</taxon>
        <taxon>Pseudomonadota</taxon>
        <taxon>Gammaproteobacteria</taxon>
        <taxon>Oceanospirillales</taxon>
        <taxon>Oleiphilaceae</taxon>
        <taxon>Oleiphilus</taxon>
    </lineage>
</organism>
<evidence type="ECO:0000256" key="1">
    <source>
        <dbReference type="SAM" id="SignalP"/>
    </source>
</evidence>
<keyword evidence="1" id="KW-0732">Signal</keyword>
<reference evidence="3 4" key="1">
    <citation type="submission" date="2017-05" db="EMBL/GenBank/DDBJ databases">
        <title>Genomic insights into alkan degradation activity of Oleiphilus messinensis.</title>
        <authorList>
            <person name="Kozyavkin S.A."/>
            <person name="Slesarev A.I."/>
            <person name="Golyshin P.N."/>
            <person name="Korzhenkov A."/>
            <person name="Golyshina O.N."/>
            <person name="Toshchakov S.V."/>
        </authorList>
    </citation>
    <scope>NUCLEOTIDE SEQUENCE [LARGE SCALE GENOMIC DNA]</scope>
    <source>
        <strain evidence="3 4">ME102</strain>
    </source>
</reference>
<protein>
    <recommendedName>
        <fullName evidence="2">DUF6160 domain-containing protein</fullName>
    </recommendedName>
</protein>
<accession>A0A1Y0I824</accession>
<dbReference type="AlphaFoldDB" id="A0A1Y0I824"/>
<name>A0A1Y0I824_9GAMM</name>
<evidence type="ECO:0000313" key="3">
    <source>
        <dbReference type="EMBL" id="ARU56652.1"/>
    </source>
</evidence>
<dbReference type="EMBL" id="CP021425">
    <property type="protein sequence ID" value="ARU56652.1"/>
    <property type="molecule type" value="Genomic_DNA"/>
</dbReference>
<dbReference type="OrthoDB" id="6198908at2"/>
<feature type="domain" description="DUF6160" evidence="2">
    <location>
        <begin position="5"/>
        <end position="104"/>
    </location>
</feature>
<dbReference type="Pfam" id="PF19657">
    <property type="entry name" value="DUF6160"/>
    <property type="match status" value="1"/>
</dbReference>
<feature type="chain" id="PRO_5012688499" description="DUF6160 domain-containing protein" evidence="1">
    <location>
        <begin position="24"/>
        <end position="276"/>
    </location>
</feature>
<evidence type="ECO:0000313" key="4">
    <source>
        <dbReference type="Proteomes" id="UP000196027"/>
    </source>
</evidence>
<evidence type="ECO:0000259" key="2">
    <source>
        <dbReference type="Pfam" id="PF19657"/>
    </source>
</evidence>
<keyword evidence="4" id="KW-1185">Reference proteome</keyword>
<dbReference type="Proteomes" id="UP000196027">
    <property type="component" value="Chromosome"/>
</dbReference>
<gene>
    <name evidence="3" type="ORF">OLMES_2602</name>
</gene>
<dbReference type="InterPro" id="IPR046158">
    <property type="entry name" value="DUF6160"/>
</dbReference>
<proteinExistence type="predicted"/>
<dbReference type="KEGG" id="ome:OLMES_2602"/>
<feature type="signal peptide" evidence="1">
    <location>
        <begin position="1"/>
        <end position="23"/>
    </location>
</feature>